<gene>
    <name evidence="2" type="ORF">Tcan_08808</name>
</gene>
<evidence type="ECO:0000313" key="3">
    <source>
        <dbReference type="Proteomes" id="UP000031036"/>
    </source>
</evidence>
<sequence>MTINEAPTLSLSPNGLQATEVMCECIGKTPPSPGEPEPLTSLLKAFTSTSTQVSPRRLRQRHSSYNLRK</sequence>
<accession>A0A0B2URU6</accession>
<proteinExistence type="predicted"/>
<keyword evidence="3" id="KW-1185">Reference proteome</keyword>
<evidence type="ECO:0000256" key="1">
    <source>
        <dbReference type="SAM" id="MobiDB-lite"/>
    </source>
</evidence>
<feature type="region of interest" description="Disordered" evidence="1">
    <location>
        <begin position="47"/>
        <end position="69"/>
    </location>
</feature>
<dbReference type="Proteomes" id="UP000031036">
    <property type="component" value="Unassembled WGS sequence"/>
</dbReference>
<dbReference type="AlphaFoldDB" id="A0A0B2URU6"/>
<evidence type="ECO:0000313" key="2">
    <source>
        <dbReference type="EMBL" id="KHN71964.1"/>
    </source>
</evidence>
<comment type="caution">
    <text evidence="2">The sequence shown here is derived from an EMBL/GenBank/DDBJ whole genome shotgun (WGS) entry which is preliminary data.</text>
</comment>
<dbReference type="EMBL" id="JPKZ01004123">
    <property type="protein sequence ID" value="KHN71964.1"/>
    <property type="molecule type" value="Genomic_DNA"/>
</dbReference>
<reference evidence="2 3" key="1">
    <citation type="submission" date="2014-11" db="EMBL/GenBank/DDBJ databases">
        <title>Genetic blueprint of the zoonotic pathogen Toxocara canis.</title>
        <authorList>
            <person name="Zhu X.-Q."/>
            <person name="Korhonen P.K."/>
            <person name="Cai H."/>
            <person name="Young N.D."/>
            <person name="Nejsum P."/>
            <person name="von Samson-Himmelstjerna G."/>
            <person name="Boag P.R."/>
            <person name="Tan P."/>
            <person name="Li Q."/>
            <person name="Min J."/>
            <person name="Yang Y."/>
            <person name="Wang X."/>
            <person name="Fang X."/>
            <person name="Hall R.S."/>
            <person name="Hofmann A."/>
            <person name="Sternberg P.W."/>
            <person name="Jex A.R."/>
            <person name="Gasser R.B."/>
        </authorList>
    </citation>
    <scope>NUCLEOTIDE SEQUENCE [LARGE SCALE GENOMIC DNA]</scope>
    <source>
        <strain evidence="2">PN_DK_2014</strain>
    </source>
</reference>
<protein>
    <submittedName>
        <fullName evidence="2">Uncharacterized protein</fullName>
    </submittedName>
</protein>
<organism evidence="2 3">
    <name type="scientific">Toxocara canis</name>
    <name type="common">Canine roundworm</name>
    <dbReference type="NCBI Taxonomy" id="6265"/>
    <lineage>
        <taxon>Eukaryota</taxon>
        <taxon>Metazoa</taxon>
        <taxon>Ecdysozoa</taxon>
        <taxon>Nematoda</taxon>
        <taxon>Chromadorea</taxon>
        <taxon>Rhabditida</taxon>
        <taxon>Spirurina</taxon>
        <taxon>Ascaridomorpha</taxon>
        <taxon>Ascaridoidea</taxon>
        <taxon>Toxocaridae</taxon>
        <taxon>Toxocara</taxon>
    </lineage>
</organism>
<feature type="compositionally biased region" description="Basic residues" evidence="1">
    <location>
        <begin position="56"/>
        <end position="69"/>
    </location>
</feature>
<name>A0A0B2URU6_TOXCA</name>